<comment type="function">
    <text evidence="13 14">Fluoride-specific ion channel. Important for reducing fluoride concentration in the cell, thus reducing its toxicity.</text>
</comment>
<dbReference type="GO" id="GO:0046872">
    <property type="term" value="F:metal ion binding"/>
    <property type="evidence" value="ECO:0007669"/>
    <property type="project" value="UniProtKB-KW"/>
</dbReference>
<evidence type="ECO:0000256" key="6">
    <source>
        <dbReference type="ARBA" id="ARBA00022989"/>
    </source>
</evidence>
<reference evidence="15 16" key="1">
    <citation type="journal article" date="2015" name="Genome Announc.">
        <title>Expanding the biotechnology potential of lactobacilli through comparative genomics of 213 strains and associated genera.</title>
        <authorList>
            <person name="Sun Z."/>
            <person name="Harris H.M."/>
            <person name="McCann A."/>
            <person name="Guo C."/>
            <person name="Argimon S."/>
            <person name="Zhang W."/>
            <person name="Yang X."/>
            <person name="Jeffery I.B."/>
            <person name="Cooney J.C."/>
            <person name="Kagawa T.F."/>
            <person name="Liu W."/>
            <person name="Song Y."/>
            <person name="Salvetti E."/>
            <person name="Wrobel A."/>
            <person name="Rasinkangas P."/>
            <person name="Parkhill J."/>
            <person name="Rea M.C."/>
            <person name="O'Sullivan O."/>
            <person name="Ritari J."/>
            <person name="Douillard F.P."/>
            <person name="Paul Ross R."/>
            <person name="Yang R."/>
            <person name="Briner A.E."/>
            <person name="Felis G.E."/>
            <person name="de Vos W.M."/>
            <person name="Barrangou R."/>
            <person name="Klaenhammer T.R."/>
            <person name="Caufield P.W."/>
            <person name="Cui Y."/>
            <person name="Zhang H."/>
            <person name="O'Toole P.W."/>
        </authorList>
    </citation>
    <scope>NUCLEOTIDE SEQUENCE [LARGE SCALE GENOMIC DNA]</scope>
    <source>
        <strain evidence="15 16">DSM 16230</strain>
    </source>
</reference>
<dbReference type="PANTHER" id="PTHR28259:SF16">
    <property type="entry name" value="FLUORIDE-SPECIFIC ION CHANNEL FLUC 2"/>
    <property type="match status" value="1"/>
</dbReference>
<dbReference type="STRING" id="1423801.FD50_GL000671"/>
<feature type="transmembrane region" description="Helical" evidence="14">
    <location>
        <begin position="31"/>
        <end position="53"/>
    </location>
</feature>
<sequence length="117" mass="12820">MIYLVGLGSAIGSLLRFEVTRNVKRRYRQNWPLATFLINLSGAFLLGFIFGLHLTQVSFAFLGTGIVGGFTTFSTLNTEVLGLFNNQHVHTGTSYLLFSYLGGGLLIFSGYFLGSLV</sequence>
<evidence type="ECO:0000256" key="8">
    <source>
        <dbReference type="ARBA" id="ARBA00023065"/>
    </source>
</evidence>
<keyword evidence="10 14" id="KW-0407">Ion channel</keyword>
<keyword evidence="8 14" id="KW-0406">Ion transport</keyword>
<evidence type="ECO:0000256" key="9">
    <source>
        <dbReference type="ARBA" id="ARBA00023136"/>
    </source>
</evidence>
<comment type="catalytic activity">
    <reaction evidence="12">
        <text>fluoride(in) = fluoride(out)</text>
        <dbReference type="Rhea" id="RHEA:76159"/>
        <dbReference type="ChEBI" id="CHEBI:17051"/>
    </reaction>
    <physiologicalReaction direction="left-to-right" evidence="12">
        <dbReference type="Rhea" id="RHEA:76160"/>
    </physiologicalReaction>
</comment>
<feature type="transmembrane region" description="Helical" evidence="14">
    <location>
        <begin position="59"/>
        <end position="83"/>
    </location>
</feature>
<dbReference type="Pfam" id="PF02537">
    <property type="entry name" value="CRCB"/>
    <property type="match status" value="1"/>
</dbReference>
<keyword evidence="2 14" id="KW-0813">Transport</keyword>
<comment type="subcellular location">
    <subcellularLocation>
        <location evidence="1 14">Cell membrane</location>
        <topology evidence="1 14">Multi-pass membrane protein</topology>
    </subcellularLocation>
</comment>
<dbReference type="InterPro" id="IPR003691">
    <property type="entry name" value="FluC"/>
</dbReference>
<dbReference type="RefSeq" id="WP_054756945.1">
    <property type="nucleotide sequence ID" value="NZ_AZFQ01000036.1"/>
</dbReference>
<dbReference type="PATRIC" id="fig|1423801.4.peg.681"/>
<evidence type="ECO:0000256" key="14">
    <source>
        <dbReference type="HAMAP-Rule" id="MF_00454"/>
    </source>
</evidence>
<organism evidence="15 16">
    <name type="scientific">Liquorilactobacillus satsumensis DSM 16230 = JCM 12392</name>
    <dbReference type="NCBI Taxonomy" id="1423801"/>
    <lineage>
        <taxon>Bacteria</taxon>
        <taxon>Bacillati</taxon>
        <taxon>Bacillota</taxon>
        <taxon>Bacilli</taxon>
        <taxon>Lactobacillales</taxon>
        <taxon>Lactobacillaceae</taxon>
        <taxon>Liquorilactobacillus</taxon>
    </lineage>
</organism>
<keyword evidence="4 14" id="KW-0812">Transmembrane</keyword>
<feature type="transmembrane region" description="Helical" evidence="14">
    <location>
        <begin position="95"/>
        <end position="114"/>
    </location>
</feature>
<evidence type="ECO:0000256" key="12">
    <source>
        <dbReference type="ARBA" id="ARBA00035585"/>
    </source>
</evidence>
<evidence type="ECO:0000256" key="5">
    <source>
        <dbReference type="ARBA" id="ARBA00022723"/>
    </source>
</evidence>
<dbReference type="GeneID" id="98308096"/>
<dbReference type="OrthoDB" id="9815830at2"/>
<comment type="caution">
    <text evidence="15">The sequence shown here is derived from an EMBL/GenBank/DDBJ whole genome shotgun (WGS) entry which is preliminary data.</text>
</comment>
<evidence type="ECO:0000313" key="15">
    <source>
        <dbReference type="EMBL" id="KRL98858.1"/>
    </source>
</evidence>
<evidence type="ECO:0000313" key="16">
    <source>
        <dbReference type="Proteomes" id="UP000051166"/>
    </source>
</evidence>
<comment type="similarity">
    <text evidence="11 14">Belongs to the fluoride channel Fluc/FEX (TC 1.A.43) family.</text>
</comment>
<feature type="binding site" evidence="14">
    <location>
        <position position="68"/>
    </location>
    <ligand>
        <name>Na(+)</name>
        <dbReference type="ChEBI" id="CHEBI:29101"/>
        <note>structural</note>
    </ligand>
</feature>
<evidence type="ECO:0000256" key="13">
    <source>
        <dbReference type="ARBA" id="ARBA00049940"/>
    </source>
</evidence>
<gene>
    <name evidence="14" type="primary">fluC</name>
    <name evidence="14" type="synonym">crcB</name>
    <name evidence="15" type="ORF">FD50_GL000671</name>
</gene>
<dbReference type="GO" id="GO:0005886">
    <property type="term" value="C:plasma membrane"/>
    <property type="evidence" value="ECO:0007669"/>
    <property type="project" value="UniProtKB-SubCell"/>
</dbReference>
<proteinExistence type="inferred from homology"/>
<accession>A0A0R1V4T9</accession>
<protein>
    <recommendedName>
        <fullName evidence="14">Fluoride-specific ion channel FluC</fullName>
    </recommendedName>
</protein>
<keyword evidence="16" id="KW-1185">Reference proteome</keyword>
<dbReference type="GO" id="GO:0140114">
    <property type="term" value="P:cellular detoxification of fluoride"/>
    <property type="evidence" value="ECO:0007669"/>
    <property type="project" value="UniProtKB-UniRule"/>
</dbReference>
<dbReference type="NCBIfam" id="NF010816">
    <property type="entry name" value="PRK14220.1"/>
    <property type="match status" value="1"/>
</dbReference>
<keyword evidence="3 14" id="KW-1003">Cell membrane</keyword>
<keyword evidence="7 14" id="KW-0915">Sodium</keyword>
<dbReference type="AlphaFoldDB" id="A0A0R1V4T9"/>
<dbReference type="HAMAP" id="MF_00454">
    <property type="entry name" value="FluC"/>
    <property type="match status" value="1"/>
</dbReference>
<keyword evidence="6 14" id="KW-1133">Transmembrane helix</keyword>
<feature type="binding site" evidence="14">
    <location>
        <position position="71"/>
    </location>
    <ligand>
        <name>Na(+)</name>
        <dbReference type="ChEBI" id="CHEBI:29101"/>
        <note>structural</note>
    </ligand>
</feature>
<keyword evidence="9 14" id="KW-0472">Membrane</keyword>
<evidence type="ECO:0000256" key="1">
    <source>
        <dbReference type="ARBA" id="ARBA00004651"/>
    </source>
</evidence>
<keyword evidence="5 14" id="KW-0479">Metal-binding</keyword>
<evidence type="ECO:0000256" key="4">
    <source>
        <dbReference type="ARBA" id="ARBA00022692"/>
    </source>
</evidence>
<dbReference type="EMBL" id="AZFQ01000036">
    <property type="protein sequence ID" value="KRL98858.1"/>
    <property type="molecule type" value="Genomic_DNA"/>
</dbReference>
<comment type="activity regulation">
    <text evidence="14">Na(+) is not transported, but it plays an essential structural role and its presence is essential for fluoride channel function.</text>
</comment>
<name>A0A0R1V4T9_9LACO</name>
<dbReference type="Proteomes" id="UP000051166">
    <property type="component" value="Unassembled WGS sequence"/>
</dbReference>
<evidence type="ECO:0000256" key="11">
    <source>
        <dbReference type="ARBA" id="ARBA00035120"/>
    </source>
</evidence>
<evidence type="ECO:0000256" key="7">
    <source>
        <dbReference type="ARBA" id="ARBA00023053"/>
    </source>
</evidence>
<evidence type="ECO:0000256" key="10">
    <source>
        <dbReference type="ARBA" id="ARBA00023303"/>
    </source>
</evidence>
<evidence type="ECO:0000256" key="2">
    <source>
        <dbReference type="ARBA" id="ARBA00022448"/>
    </source>
</evidence>
<evidence type="ECO:0000256" key="3">
    <source>
        <dbReference type="ARBA" id="ARBA00022475"/>
    </source>
</evidence>
<dbReference type="PANTHER" id="PTHR28259">
    <property type="entry name" value="FLUORIDE EXPORT PROTEIN 1-RELATED"/>
    <property type="match status" value="1"/>
</dbReference>
<dbReference type="GO" id="GO:0062054">
    <property type="term" value="F:fluoride channel activity"/>
    <property type="evidence" value="ECO:0007669"/>
    <property type="project" value="UniProtKB-UniRule"/>
</dbReference>